<proteinExistence type="predicted"/>
<gene>
    <name evidence="1" type="ORF">GMARGA_LOCUS35180</name>
</gene>
<comment type="caution">
    <text evidence="1">The sequence shown here is derived from an EMBL/GenBank/DDBJ whole genome shotgun (WGS) entry which is preliminary data.</text>
</comment>
<name>A0ABN7WWR4_GIGMA</name>
<dbReference type="Proteomes" id="UP000789901">
    <property type="component" value="Unassembled WGS sequence"/>
</dbReference>
<organism evidence="1 2">
    <name type="scientific">Gigaspora margarita</name>
    <dbReference type="NCBI Taxonomy" id="4874"/>
    <lineage>
        <taxon>Eukaryota</taxon>
        <taxon>Fungi</taxon>
        <taxon>Fungi incertae sedis</taxon>
        <taxon>Mucoromycota</taxon>
        <taxon>Glomeromycotina</taxon>
        <taxon>Glomeromycetes</taxon>
        <taxon>Diversisporales</taxon>
        <taxon>Gigasporaceae</taxon>
        <taxon>Gigaspora</taxon>
    </lineage>
</organism>
<protein>
    <submittedName>
        <fullName evidence="1">28406_t:CDS:1</fullName>
    </submittedName>
</protein>
<dbReference type="EMBL" id="CAJVQB010064318">
    <property type="protein sequence ID" value="CAG8840973.1"/>
    <property type="molecule type" value="Genomic_DNA"/>
</dbReference>
<feature type="non-terminal residue" evidence="1">
    <location>
        <position position="72"/>
    </location>
</feature>
<evidence type="ECO:0000313" key="2">
    <source>
        <dbReference type="Proteomes" id="UP000789901"/>
    </source>
</evidence>
<evidence type="ECO:0000313" key="1">
    <source>
        <dbReference type="EMBL" id="CAG8840973.1"/>
    </source>
</evidence>
<sequence>SSIKFIISSEIAFNYGHFDVIKNVVNFTNVEDFKEKRRSNQTKPMEKQQILQNIPKLVVAISNINPLIKITK</sequence>
<accession>A0ABN7WWR4</accession>
<feature type="non-terminal residue" evidence="1">
    <location>
        <position position="1"/>
    </location>
</feature>
<keyword evidence="2" id="KW-1185">Reference proteome</keyword>
<reference evidence="1 2" key="1">
    <citation type="submission" date="2021-06" db="EMBL/GenBank/DDBJ databases">
        <authorList>
            <person name="Kallberg Y."/>
            <person name="Tangrot J."/>
            <person name="Rosling A."/>
        </authorList>
    </citation>
    <scope>NUCLEOTIDE SEQUENCE [LARGE SCALE GENOMIC DNA]</scope>
    <source>
        <strain evidence="1 2">120-4 pot B 10/14</strain>
    </source>
</reference>